<accession>A0A382IG53</accession>
<evidence type="ECO:0008006" key="3">
    <source>
        <dbReference type="Google" id="ProtNLM"/>
    </source>
</evidence>
<dbReference type="EMBL" id="UINC01067036">
    <property type="protein sequence ID" value="SVB98325.1"/>
    <property type="molecule type" value="Genomic_DNA"/>
</dbReference>
<proteinExistence type="predicted"/>
<organism evidence="2">
    <name type="scientific">marine metagenome</name>
    <dbReference type="NCBI Taxonomy" id="408172"/>
    <lineage>
        <taxon>unclassified sequences</taxon>
        <taxon>metagenomes</taxon>
        <taxon>ecological metagenomes</taxon>
    </lineage>
</organism>
<evidence type="ECO:0000313" key="2">
    <source>
        <dbReference type="EMBL" id="SVB98325.1"/>
    </source>
</evidence>
<gene>
    <name evidence="2" type="ORF">METZ01_LOCUS251179</name>
</gene>
<keyword evidence="1" id="KW-1133">Transmembrane helix</keyword>
<evidence type="ECO:0000256" key="1">
    <source>
        <dbReference type="SAM" id="Phobius"/>
    </source>
</evidence>
<keyword evidence="1" id="KW-0472">Membrane</keyword>
<name>A0A382IG53_9ZZZZ</name>
<reference evidence="2" key="1">
    <citation type="submission" date="2018-05" db="EMBL/GenBank/DDBJ databases">
        <authorList>
            <person name="Lanie J.A."/>
            <person name="Ng W.-L."/>
            <person name="Kazmierczak K.M."/>
            <person name="Andrzejewski T.M."/>
            <person name="Davidsen T.M."/>
            <person name="Wayne K.J."/>
            <person name="Tettelin H."/>
            <person name="Glass J.I."/>
            <person name="Rusch D."/>
            <person name="Podicherti R."/>
            <person name="Tsui H.-C.T."/>
            <person name="Winkler M.E."/>
        </authorList>
    </citation>
    <scope>NUCLEOTIDE SEQUENCE</scope>
</reference>
<feature type="transmembrane region" description="Helical" evidence="1">
    <location>
        <begin position="17"/>
        <end position="37"/>
    </location>
</feature>
<dbReference type="AlphaFoldDB" id="A0A382IG53"/>
<keyword evidence="1" id="KW-0812">Transmembrane</keyword>
<feature type="non-terminal residue" evidence="2">
    <location>
        <position position="1"/>
    </location>
</feature>
<sequence>TQTAFAFAVTGDIVKQGMILALTVGFFGGLLPAFNAARQNITDALRSI</sequence>
<protein>
    <recommendedName>
        <fullName evidence="3">ABC3 transporter permease protein domain-containing protein</fullName>
    </recommendedName>
</protein>